<dbReference type="InterPro" id="IPR012340">
    <property type="entry name" value="NA-bd_OB-fold"/>
</dbReference>
<dbReference type="InParanoid" id="A0A0M8K6T3"/>
<keyword evidence="3 6" id="KW-0694">RNA-binding</keyword>
<dbReference type="FunCoup" id="A0A0M8K6T3">
    <property type="interactions" value="394"/>
</dbReference>
<dbReference type="GO" id="GO:0022627">
    <property type="term" value="C:cytosolic small ribosomal subunit"/>
    <property type="evidence" value="ECO:0007669"/>
    <property type="project" value="UniProtKB-UniRule"/>
</dbReference>
<keyword evidence="2 6" id="KW-0699">rRNA-binding</keyword>
<evidence type="ECO:0000313" key="9">
    <source>
        <dbReference type="EMBL" id="KPL90035.1"/>
    </source>
</evidence>
<dbReference type="EMBL" id="BBZA01000017">
    <property type="protein sequence ID" value="GAP61902.1"/>
    <property type="molecule type" value="Genomic_DNA"/>
</dbReference>
<keyword evidence="4 6" id="KW-0689">Ribosomal protein</keyword>
<dbReference type="PANTHER" id="PTHR10744">
    <property type="entry name" value="40S RIBOSOMAL PROTEIN S11 FAMILY MEMBER"/>
    <property type="match status" value="1"/>
</dbReference>
<evidence type="ECO:0000313" key="11">
    <source>
        <dbReference type="Proteomes" id="UP000050502"/>
    </source>
</evidence>
<dbReference type="InterPro" id="IPR000266">
    <property type="entry name" value="Ribosomal_uS17"/>
</dbReference>
<dbReference type="PROSITE" id="PS00056">
    <property type="entry name" value="RIBOSOMAL_S17"/>
    <property type="match status" value="1"/>
</dbReference>
<evidence type="ECO:0000256" key="1">
    <source>
        <dbReference type="ARBA" id="ARBA00010254"/>
    </source>
</evidence>
<dbReference type="GO" id="GO:0003735">
    <property type="term" value="F:structural constituent of ribosome"/>
    <property type="evidence" value="ECO:0007669"/>
    <property type="project" value="UniProtKB-UniRule"/>
</dbReference>
<evidence type="ECO:0000256" key="6">
    <source>
        <dbReference type="HAMAP-Rule" id="MF_01345"/>
    </source>
</evidence>
<reference evidence="9 11" key="2">
    <citation type="submission" date="2015-07" db="EMBL/GenBank/DDBJ databases">
        <title>Whole genome sequence of Ardenticatena maritima DSM 23922.</title>
        <authorList>
            <person name="Hemp J."/>
            <person name="Ward L.M."/>
            <person name="Pace L.A."/>
            <person name="Fischer W.W."/>
        </authorList>
    </citation>
    <scope>NUCLEOTIDE SEQUENCE [LARGE SCALE GENOMIC DNA]</scope>
    <source>
        <strain evidence="9 11">110S</strain>
    </source>
</reference>
<comment type="similarity">
    <text evidence="1 6 7">Belongs to the universal ribosomal protein uS17 family.</text>
</comment>
<dbReference type="AlphaFoldDB" id="A0A0M8K6T3"/>
<reference evidence="8 10" key="1">
    <citation type="journal article" date="2015" name="Genome Announc.">
        <title>Draft Genome Sequence of a Heterotrophic Facultative Anaerobic Thermophilic Bacterium, Ardenticatena maritima Strain 110ST.</title>
        <authorList>
            <person name="Kawaichi S."/>
            <person name="Yoshida T."/>
            <person name="Sako Y."/>
            <person name="Nakamura R."/>
        </authorList>
    </citation>
    <scope>NUCLEOTIDE SEQUENCE [LARGE SCALE GENOMIC DNA]</scope>
    <source>
        <strain evidence="8 10">110S</strain>
    </source>
</reference>
<comment type="caution">
    <text evidence="8">The sequence shown here is derived from an EMBL/GenBank/DDBJ whole genome shotgun (WGS) entry which is preliminary data.</text>
</comment>
<dbReference type="Proteomes" id="UP000037784">
    <property type="component" value="Unassembled WGS sequence"/>
</dbReference>
<dbReference type="CDD" id="cd00364">
    <property type="entry name" value="Ribosomal_uS17"/>
    <property type="match status" value="1"/>
</dbReference>
<dbReference type="PATRIC" id="fig|872965.6.peg.968"/>
<name>A0A0M8K6T3_9CHLR</name>
<reference evidence="10" key="3">
    <citation type="submission" date="2015-08" db="EMBL/GenBank/DDBJ databases">
        <title>Draft Genome Sequence of a Heterotrophic Facultative Anaerobic Bacterium Ardenticatena maritima Strain 110S.</title>
        <authorList>
            <person name="Kawaichi S."/>
            <person name="Yoshida T."/>
            <person name="Sako Y."/>
            <person name="Nakamura R."/>
        </authorList>
    </citation>
    <scope>NUCLEOTIDE SEQUENCE [LARGE SCALE GENOMIC DNA]</scope>
    <source>
        <strain evidence="10">110S</strain>
    </source>
</reference>
<dbReference type="GO" id="GO:0006412">
    <property type="term" value="P:translation"/>
    <property type="evidence" value="ECO:0007669"/>
    <property type="project" value="UniProtKB-UniRule"/>
</dbReference>
<evidence type="ECO:0000256" key="4">
    <source>
        <dbReference type="ARBA" id="ARBA00022980"/>
    </source>
</evidence>
<comment type="subunit">
    <text evidence="6">Part of the 30S ribosomal subunit.</text>
</comment>
<keyword evidence="5 6" id="KW-0687">Ribonucleoprotein</keyword>
<dbReference type="OrthoDB" id="9811714at2"/>
<dbReference type="SUPFAM" id="SSF50249">
    <property type="entry name" value="Nucleic acid-binding proteins"/>
    <property type="match status" value="1"/>
</dbReference>
<dbReference type="NCBIfam" id="TIGR03635">
    <property type="entry name" value="uS17_bact"/>
    <property type="match status" value="1"/>
</dbReference>
<dbReference type="PRINTS" id="PR00973">
    <property type="entry name" value="RIBOSOMALS17"/>
</dbReference>
<dbReference type="STRING" id="872965.SE16_00160"/>
<dbReference type="Proteomes" id="UP000050502">
    <property type="component" value="Unassembled WGS sequence"/>
</dbReference>
<evidence type="ECO:0000256" key="5">
    <source>
        <dbReference type="ARBA" id="ARBA00023274"/>
    </source>
</evidence>
<keyword evidence="10" id="KW-1185">Reference proteome</keyword>
<dbReference type="HAMAP" id="MF_01345_B">
    <property type="entry name" value="Ribosomal_uS17_B"/>
    <property type="match status" value="1"/>
</dbReference>
<dbReference type="InterPro" id="IPR019979">
    <property type="entry name" value="Ribosomal_uS17_CS"/>
</dbReference>
<proteinExistence type="inferred from homology"/>
<dbReference type="Pfam" id="PF00366">
    <property type="entry name" value="Ribosomal_S17"/>
    <property type="match status" value="1"/>
</dbReference>
<dbReference type="EMBL" id="LGKN01000002">
    <property type="protein sequence ID" value="KPL90035.1"/>
    <property type="molecule type" value="Genomic_DNA"/>
</dbReference>
<dbReference type="PANTHER" id="PTHR10744:SF1">
    <property type="entry name" value="SMALL RIBOSOMAL SUBUNIT PROTEIN US17M"/>
    <property type="match status" value="1"/>
</dbReference>
<evidence type="ECO:0000256" key="2">
    <source>
        <dbReference type="ARBA" id="ARBA00022730"/>
    </source>
</evidence>
<protein>
    <recommendedName>
        <fullName evidence="6">Small ribosomal subunit protein uS17</fullName>
    </recommendedName>
</protein>
<dbReference type="InterPro" id="IPR019984">
    <property type="entry name" value="Ribosomal_uS17_bact/chlr"/>
</dbReference>
<evidence type="ECO:0000313" key="8">
    <source>
        <dbReference type="EMBL" id="GAP61902.1"/>
    </source>
</evidence>
<comment type="function">
    <text evidence="6">One of the primary rRNA binding proteins, it binds specifically to the 5'-end of 16S ribosomal RNA.</text>
</comment>
<organism evidence="8 10">
    <name type="scientific">Ardenticatena maritima</name>
    <dbReference type="NCBI Taxonomy" id="872965"/>
    <lineage>
        <taxon>Bacteria</taxon>
        <taxon>Bacillati</taxon>
        <taxon>Chloroflexota</taxon>
        <taxon>Ardenticatenia</taxon>
        <taxon>Ardenticatenales</taxon>
        <taxon>Ardenticatenaceae</taxon>
        <taxon>Ardenticatena</taxon>
    </lineage>
</organism>
<dbReference type="FunFam" id="2.40.50.140:FF:000204">
    <property type="entry name" value="30S ribosomal protein S17"/>
    <property type="match status" value="1"/>
</dbReference>
<evidence type="ECO:0000256" key="3">
    <source>
        <dbReference type="ARBA" id="ARBA00022884"/>
    </source>
</evidence>
<dbReference type="NCBIfam" id="NF004123">
    <property type="entry name" value="PRK05610.1"/>
    <property type="match status" value="1"/>
</dbReference>
<dbReference type="RefSeq" id="WP_054491835.1">
    <property type="nucleotide sequence ID" value="NZ_BBZA01000017.1"/>
</dbReference>
<gene>
    <name evidence="6" type="primary">rpsQ</name>
    <name evidence="8" type="ORF">ARMA_0325</name>
    <name evidence="9" type="ORF">SE16_00160</name>
</gene>
<evidence type="ECO:0000256" key="7">
    <source>
        <dbReference type="RuleBase" id="RU003872"/>
    </source>
</evidence>
<dbReference type="GO" id="GO:0019843">
    <property type="term" value="F:rRNA binding"/>
    <property type="evidence" value="ECO:0007669"/>
    <property type="project" value="UniProtKB-UniRule"/>
</dbReference>
<sequence length="85" mass="10160">MARERRKRLEGVVVSDKMDKTVVVLVERLVRHPIYGKQVRRSKKYHAHDERNEVRVGDRVEIVESRPISKTKRWVVTKILERAEQ</sequence>
<dbReference type="Gene3D" id="2.40.50.140">
    <property type="entry name" value="Nucleic acid-binding proteins"/>
    <property type="match status" value="1"/>
</dbReference>
<evidence type="ECO:0000313" key="10">
    <source>
        <dbReference type="Proteomes" id="UP000037784"/>
    </source>
</evidence>
<accession>A0A0M8K6T3</accession>